<proteinExistence type="predicted"/>
<accession>A0A1F5X2J7</accession>
<dbReference type="PANTHER" id="PTHR34386:SF1">
    <property type="entry name" value="GLUTAREDOXIN-LIKE PROTEIN NRDH"/>
    <property type="match status" value="1"/>
</dbReference>
<dbReference type="Gene3D" id="3.40.30.10">
    <property type="entry name" value="Glutaredoxin"/>
    <property type="match status" value="1"/>
</dbReference>
<dbReference type="InterPro" id="IPR051548">
    <property type="entry name" value="Grx-like_ET"/>
</dbReference>
<dbReference type="Pfam" id="PF00462">
    <property type="entry name" value="Glutaredoxin"/>
    <property type="match status" value="1"/>
</dbReference>
<sequence length="78" mass="8953">MTKQVTIYSTPWCVYCKMAKKFFADNKIAFVEHDVAQDEQARDEMIKKTGQMGVPVIDVDGQIVIGFDQQELKKLLEI</sequence>
<dbReference type="InterPro" id="IPR011911">
    <property type="entry name" value="GlrX_YruB"/>
</dbReference>
<dbReference type="CDD" id="cd02976">
    <property type="entry name" value="NrdH"/>
    <property type="match status" value="1"/>
</dbReference>
<evidence type="ECO:0000313" key="2">
    <source>
        <dbReference type="EMBL" id="OGF82127.1"/>
    </source>
</evidence>
<dbReference type="AlphaFoldDB" id="A0A1F5X2J7"/>
<dbReference type="Proteomes" id="UP000178046">
    <property type="component" value="Unassembled WGS sequence"/>
</dbReference>
<dbReference type="InterPro" id="IPR002109">
    <property type="entry name" value="Glutaredoxin"/>
</dbReference>
<comment type="caution">
    <text evidence="2">The sequence shown here is derived from an EMBL/GenBank/DDBJ whole genome shotgun (WGS) entry which is preliminary data.</text>
</comment>
<gene>
    <name evidence="2" type="ORF">A2924_00365</name>
</gene>
<feature type="domain" description="Glutaredoxin" evidence="1">
    <location>
        <begin position="5"/>
        <end position="64"/>
    </location>
</feature>
<dbReference type="GO" id="GO:0045454">
    <property type="term" value="P:cell redox homeostasis"/>
    <property type="evidence" value="ECO:0007669"/>
    <property type="project" value="TreeGrafter"/>
</dbReference>
<dbReference type="NCBIfam" id="TIGR02196">
    <property type="entry name" value="GlrX_YruB"/>
    <property type="match status" value="1"/>
</dbReference>
<dbReference type="SUPFAM" id="SSF52833">
    <property type="entry name" value="Thioredoxin-like"/>
    <property type="match status" value="1"/>
</dbReference>
<dbReference type="EMBL" id="MFIA01000026">
    <property type="protein sequence ID" value="OGF82127.1"/>
    <property type="molecule type" value="Genomic_DNA"/>
</dbReference>
<name>A0A1F5X2J7_9BACT</name>
<evidence type="ECO:0000259" key="1">
    <source>
        <dbReference type="Pfam" id="PF00462"/>
    </source>
</evidence>
<organism evidence="2 3">
    <name type="scientific">Candidatus Giovannonibacteria bacterium RIFCSPLOWO2_01_FULL_44_16</name>
    <dbReference type="NCBI Taxonomy" id="1798348"/>
    <lineage>
        <taxon>Bacteria</taxon>
        <taxon>Candidatus Giovannoniibacteriota</taxon>
    </lineage>
</organism>
<protein>
    <submittedName>
        <fullName evidence="2">NrdH-redoxin</fullName>
    </submittedName>
</protein>
<reference evidence="2 3" key="1">
    <citation type="journal article" date="2016" name="Nat. Commun.">
        <title>Thousands of microbial genomes shed light on interconnected biogeochemical processes in an aquifer system.</title>
        <authorList>
            <person name="Anantharaman K."/>
            <person name="Brown C.T."/>
            <person name="Hug L.A."/>
            <person name="Sharon I."/>
            <person name="Castelle C.J."/>
            <person name="Probst A.J."/>
            <person name="Thomas B.C."/>
            <person name="Singh A."/>
            <person name="Wilkins M.J."/>
            <person name="Karaoz U."/>
            <person name="Brodie E.L."/>
            <person name="Williams K.H."/>
            <person name="Hubbard S.S."/>
            <person name="Banfield J.F."/>
        </authorList>
    </citation>
    <scope>NUCLEOTIDE SEQUENCE [LARGE SCALE GENOMIC DNA]</scope>
</reference>
<dbReference type="PROSITE" id="PS51354">
    <property type="entry name" value="GLUTAREDOXIN_2"/>
    <property type="match status" value="1"/>
</dbReference>
<dbReference type="GO" id="GO:0009055">
    <property type="term" value="F:electron transfer activity"/>
    <property type="evidence" value="ECO:0007669"/>
    <property type="project" value="TreeGrafter"/>
</dbReference>
<dbReference type="InterPro" id="IPR036249">
    <property type="entry name" value="Thioredoxin-like_sf"/>
</dbReference>
<evidence type="ECO:0000313" key="3">
    <source>
        <dbReference type="Proteomes" id="UP000178046"/>
    </source>
</evidence>
<dbReference type="PANTHER" id="PTHR34386">
    <property type="entry name" value="GLUTAREDOXIN"/>
    <property type="match status" value="1"/>
</dbReference>